<dbReference type="GO" id="GO:0043565">
    <property type="term" value="F:sequence-specific DNA binding"/>
    <property type="evidence" value="ECO:0007669"/>
    <property type="project" value="TreeGrafter"/>
</dbReference>
<comment type="caution">
    <text evidence="6">The sequence shown here is derived from an EMBL/GenBank/DDBJ whole genome shotgun (WGS) entry which is preliminary data.</text>
</comment>
<dbReference type="InterPro" id="IPR000847">
    <property type="entry name" value="LysR_HTH_N"/>
</dbReference>
<feature type="domain" description="HTH lysR-type" evidence="5">
    <location>
        <begin position="1"/>
        <end position="58"/>
    </location>
</feature>
<keyword evidence="3" id="KW-0238">DNA-binding</keyword>
<proteinExistence type="inferred from homology"/>
<dbReference type="Pfam" id="PF03466">
    <property type="entry name" value="LysR_substrate"/>
    <property type="match status" value="1"/>
</dbReference>
<gene>
    <name evidence="6" type="ORF">GCM10017643_18570</name>
</gene>
<comment type="similarity">
    <text evidence="1">Belongs to the LysR transcriptional regulatory family.</text>
</comment>
<dbReference type="FunFam" id="1.10.10.10:FF:000001">
    <property type="entry name" value="LysR family transcriptional regulator"/>
    <property type="match status" value="1"/>
</dbReference>
<reference evidence="6" key="2">
    <citation type="submission" date="2023-01" db="EMBL/GenBank/DDBJ databases">
        <authorList>
            <person name="Sun Q."/>
            <person name="Evtushenko L."/>
        </authorList>
    </citation>
    <scope>NUCLEOTIDE SEQUENCE</scope>
    <source>
        <strain evidence="6">VKM B-2484</strain>
    </source>
</reference>
<dbReference type="AlphaFoldDB" id="A0A9W6MZ82"/>
<evidence type="ECO:0000256" key="4">
    <source>
        <dbReference type="ARBA" id="ARBA00023163"/>
    </source>
</evidence>
<dbReference type="EMBL" id="BSFJ01000005">
    <property type="protein sequence ID" value="GLK71742.1"/>
    <property type="molecule type" value="Genomic_DNA"/>
</dbReference>
<dbReference type="GO" id="GO:0003700">
    <property type="term" value="F:DNA-binding transcription factor activity"/>
    <property type="evidence" value="ECO:0007669"/>
    <property type="project" value="InterPro"/>
</dbReference>
<reference evidence="6" key="1">
    <citation type="journal article" date="2014" name="Int. J. Syst. Evol. Microbiol.">
        <title>Complete genome sequence of Corynebacterium casei LMG S-19264T (=DSM 44701T), isolated from a smear-ripened cheese.</title>
        <authorList>
            <consortium name="US DOE Joint Genome Institute (JGI-PGF)"/>
            <person name="Walter F."/>
            <person name="Albersmeier A."/>
            <person name="Kalinowski J."/>
            <person name="Ruckert C."/>
        </authorList>
    </citation>
    <scope>NUCLEOTIDE SEQUENCE</scope>
    <source>
        <strain evidence="6">VKM B-2484</strain>
    </source>
</reference>
<evidence type="ECO:0000313" key="6">
    <source>
        <dbReference type="EMBL" id="GLK71742.1"/>
    </source>
</evidence>
<evidence type="ECO:0000256" key="1">
    <source>
        <dbReference type="ARBA" id="ARBA00009437"/>
    </source>
</evidence>
<dbReference type="SUPFAM" id="SSF53850">
    <property type="entry name" value="Periplasmic binding protein-like II"/>
    <property type="match status" value="1"/>
</dbReference>
<dbReference type="InterPro" id="IPR036388">
    <property type="entry name" value="WH-like_DNA-bd_sf"/>
</dbReference>
<dbReference type="Proteomes" id="UP001143370">
    <property type="component" value="Unassembled WGS sequence"/>
</dbReference>
<dbReference type="Gene3D" id="3.40.190.290">
    <property type="match status" value="1"/>
</dbReference>
<organism evidence="6 7">
    <name type="scientific">Ancylobacter dichloromethanicus</name>
    <dbReference type="NCBI Taxonomy" id="518825"/>
    <lineage>
        <taxon>Bacteria</taxon>
        <taxon>Pseudomonadati</taxon>
        <taxon>Pseudomonadota</taxon>
        <taxon>Alphaproteobacteria</taxon>
        <taxon>Hyphomicrobiales</taxon>
        <taxon>Xanthobacteraceae</taxon>
        <taxon>Ancylobacter</taxon>
    </lineage>
</organism>
<dbReference type="RefSeq" id="WP_213373077.1">
    <property type="nucleotide sequence ID" value="NZ_BSFJ01000005.1"/>
</dbReference>
<dbReference type="PROSITE" id="PS50931">
    <property type="entry name" value="HTH_LYSR"/>
    <property type="match status" value="1"/>
</dbReference>
<dbReference type="InterPro" id="IPR058163">
    <property type="entry name" value="LysR-type_TF_proteobact-type"/>
</dbReference>
<keyword evidence="4" id="KW-0804">Transcription</keyword>
<dbReference type="Pfam" id="PF00126">
    <property type="entry name" value="HTH_1"/>
    <property type="match status" value="1"/>
</dbReference>
<evidence type="ECO:0000256" key="2">
    <source>
        <dbReference type="ARBA" id="ARBA00023015"/>
    </source>
</evidence>
<evidence type="ECO:0000256" key="3">
    <source>
        <dbReference type="ARBA" id="ARBA00023125"/>
    </source>
</evidence>
<evidence type="ECO:0000313" key="7">
    <source>
        <dbReference type="Proteomes" id="UP001143370"/>
    </source>
</evidence>
<name>A0A9W6MZ82_9HYPH</name>
<dbReference type="SUPFAM" id="SSF46785">
    <property type="entry name" value="Winged helix' DNA-binding domain"/>
    <property type="match status" value="1"/>
</dbReference>
<dbReference type="PANTHER" id="PTHR30537">
    <property type="entry name" value="HTH-TYPE TRANSCRIPTIONAL REGULATOR"/>
    <property type="match status" value="1"/>
</dbReference>
<dbReference type="Gene3D" id="1.10.10.10">
    <property type="entry name" value="Winged helix-like DNA-binding domain superfamily/Winged helix DNA-binding domain"/>
    <property type="match status" value="1"/>
</dbReference>
<evidence type="ECO:0000259" key="5">
    <source>
        <dbReference type="PROSITE" id="PS50931"/>
    </source>
</evidence>
<keyword evidence="7" id="KW-1185">Reference proteome</keyword>
<protein>
    <submittedName>
        <fullName evidence="6">LysR family transcriptional regulator</fullName>
    </submittedName>
</protein>
<dbReference type="GO" id="GO:0006351">
    <property type="term" value="P:DNA-templated transcription"/>
    <property type="evidence" value="ECO:0007669"/>
    <property type="project" value="TreeGrafter"/>
</dbReference>
<dbReference type="PANTHER" id="PTHR30537:SF68">
    <property type="entry name" value="TRANSCRIPTIONAL REGULATOR-RELATED"/>
    <property type="match status" value="1"/>
</dbReference>
<sequence>MDLNALETFVTVVRAGSFAAAARDSNTPRSSVSLRIRNLEKSLGVRLFKRSTRAFSLTAEGRELYERSINPLSSLLEALNSVARQGTSYAGEIRVTLPADFPPGILAAAISEYRTAHPAVRFQIIPTNEVLDLVHANIDLAIRIGASNPQDALIRGAIDMEFGLYASTDYLRRHGQPSSIEAIETLAGPQRPEFRRLLQGALAQGSSLPTFHIAADSFTFVRELVRMGHGVGLLPKSLCREDLASGTVAPVLADHFSGSIRLHLTYPSRADLSPKVLAFARLIERHIAKPSARPIG</sequence>
<accession>A0A9W6MZ82</accession>
<dbReference type="InterPro" id="IPR005119">
    <property type="entry name" value="LysR_subst-bd"/>
</dbReference>
<dbReference type="InterPro" id="IPR036390">
    <property type="entry name" value="WH_DNA-bd_sf"/>
</dbReference>
<keyword evidence="2" id="KW-0805">Transcription regulation</keyword>